<keyword evidence="3" id="KW-0378">Hydrolase</keyword>
<evidence type="ECO:0000259" key="5">
    <source>
        <dbReference type="PROSITE" id="PS50106"/>
    </source>
</evidence>
<gene>
    <name evidence="6" type="ORF">FRC96_08685</name>
</gene>
<comment type="caution">
    <text evidence="6">The sequence shown here is derived from an EMBL/GenBank/DDBJ whole genome shotgun (WGS) entry which is preliminary data.</text>
</comment>
<name>A0A5C6XC16_9DELT</name>
<dbReference type="OrthoDB" id="9758917at2"/>
<feature type="chain" id="PRO_5022790594" evidence="4">
    <location>
        <begin position="34"/>
        <end position="479"/>
    </location>
</feature>
<dbReference type="EMBL" id="VOSL01000043">
    <property type="protein sequence ID" value="TXD36790.1"/>
    <property type="molecule type" value="Genomic_DNA"/>
</dbReference>
<proteinExistence type="inferred from homology"/>
<dbReference type="InterPro" id="IPR001478">
    <property type="entry name" value="PDZ"/>
</dbReference>
<dbReference type="Gene3D" id="2.40.10.120">
    <property type="match status" value="1"/>
</dbReference>
<dbReference type="InterPro" id="IPR036034">
    <property type="entry name" value="PDZ_sf"/>
</dbReference>
<feature type="domain" description="PDZ" evidence="5">
    <location>
        <begin position="257"/>
        <end position="326"/>
    </location>
</feature>
<evidence type="ECO:0000256" key="1">
    <source>
        <dbReference type="ARBA" id="ARBA00010541"/>
    </source>
</evidence>
<protein>
    <submittedName>
        <fullName evidence="6">PDZ domain-containing protein</fullName>
    </submittedName>
</protein>
<keyword evidence="4" id="KW-0732">Signal</keyword>
<dbReference type="PANTHER" id="PTHR22939">
    <property type="entry name" value="SERINE PROTEASE FAMILY S1C HTRA-RELATED"/>
    <property type="match status" value="1"/>
</dbReference>
<feature type="domain" description="PDZ" evidence="5">
    <location>
        <begin position="377"/>
        <end position="470"/>
    </location>
</feature>
<dbReference type="GO" id="GO:0006508">
    <property type="term" value="P:proteolysis"/>
    <property type="evidence" value="ECO:0007669"/>
    <property type="project" value="UniProtKB-KW"/>
</dbReference>
<evidence type="ECO:0000313" key="6">
    <source>
        <dbReference type="EMBL" id="TXD36790.1"/>
    </source>
</evidence>
<reference evidence="6 7" key="1">
    <citation type="submission" date="2019-08" db="EMBL/GenBank/DDBJ databases">
        <title>Bradymonadales sp. TMQ2.</title>
        <authorList>
            <person name="Liang Q."/>
        </authorList>
    </citation>
    <scope>NUCLEOTIDE SEQUENCE [LARGE SCALE GENOMIC DNA]</scope>
    <source>
        <strain evidence="6 7">TMQ2</strain>
    </source>
</reference>
<feature type="signal peptide" evidence="4">
    <location>
        <begin position="1"/>
        <end position="33"/>
    </location>
</feature>
<dbReference type="GO" id="GO:0004252">
    <property type="term" value="F:serine-type endopeptidase activity"/>
    <property type="evidence" value="ECO:0007669"/>
    <property type="project" value="InterPro"/>
</dbReference>
<dbReference type="InterPro" id="IPR001940">
    <property type="entry name" value="Peptidase_S1C"/>
</dbReference>
<dbReference type="Gene3D" id="2.30.42.10">
    <property type="match status" value="2"/>
</dbReference>
<dbReference type="SUPFAM" id="SSF50494">
    <property type="entry name" value="Trypsin-like serine proteases"/>
    <property type="match status" value="1"/>
</dbReference>
<evidence type="ECO:0000256" key="3">
    <source>
        <dbReference type="ARBA" id="ARBA00022801"/>
    </source>
</evidence>
<dbReference type="PRINTS" id="PR00834">
    <property type="entry name" value="PROTEASES2C"/>
</dbReference>
<comment type="similarity">
    <text evidence="1">Belongs to the peptidase S1C family.</text>
</comment>
<dbReference type="PANTHER" id="PTHR22939:SF129">
    <property type="entry name" value="SERINE PROTEASE HTRA2, MITOCHONDRIAL"/>
    <property type="match status" value="1"/>
</dbReference>
<sequence>MKPLRLATRPRLGHLTLALCALILLLFAGGNQAAAQDAERALWTEGRGARGMDTSPFVELVEEVGPAVVSVMVSYAPGTGPSHLRDLSSGPALAQGSGFVIHEEGYVLTNFHVIDNASSVDVRFSDRREMPARVVGVDQPTDLALLKLDVDQGPLPVAPLGDSDALQVGEYVLAIGNPLGLNHSVSAGIVSALGRRNLPVEGREQQGDFIQTDAPINPGNSGGPLVSMNGEVIGINTAINRQGQGISFAIPINMVKTLLPQLQDRGFVERSWLGVRVQDLEPMLATSFRLESAAGALITEVVDMSPAAQAALQEGDVITHFGGRTILTSDDLPWYVSTTPAGSTVEVEIMRAGESQRVEVRMQAIPDQERPSLPVASASLPADPTSPTRFGVEVAPMTARLARQVRAPDERGVLVTGMSDDSPARQGGLRNRDVIVEVGTTPIDSQESFEQAVADLSAGDVVRLKIIRRGRSVYLAFER</sequence>
<organism evidence="6 7">
    <name type="scientific">Lujinxingia vulgaris</name>
    <dbReference type="NCBI Taxonomy" id="2600176"/>
    <lineage>
        <taxon>Bacteria</taxon>
        <taxon>Deltaproteobacteria</taxon>
        <taxon>Bradymonadales</taxon>
        <taxon>Lujinxingiaceae</taxon>
        <taxon>Lujinxingia</taxon>
    </lineage>
</organism>
<dbReference type="PROSITE" id="PS50106">
    <property type="entry name" value="PDZ"/>
    <property type="match status" value="2"/>
</dbReference>
<dbReference type="SMART" id="SM00228">
    <property type="entry name" value="PDZ"/>
    <property type="match status" value="2"/>
</dbReference>
<dbReference type="Pfam" id="PF13365">
    <property type="entry name" value="Trypsin_2"/>
    <property type="match status" value="1"/>
</dbReference>
<dbReference type="SUPFAM" id="SSF50156">
    <property type="entry name" value="PDZ domain-like"/>
    <property type="match status" value="2"/>
</dbReference>
<evidence type="ECO:0000256" key="2">
    <source>
        <dbReference type="ARBA" id="ARBA00022670"/>
    </source>
</evidence>
<dbReference type="InterPro" id="IPR009003">
    <property type="entry name" value="Peptidase_S1_PA"/>
</dbReference>
<dbReference type="RefSeq" id="WP_146974107.1">
    <property type="nucleotide sequence ID" value="NZ_VOSL01000043.1"/>
</dbReference>
<accession>A0A5C6XC16</accession>
<evidence type="ECO:0000256" key="4">
    <source>
        <dbReference type="SAM" id="SignalP"/>
    </source>
</evidence>
<evidence type="ECO:0000313" key="7">
    <source>
        <dbReference type="Proteomes" id="UP000321046"/>
    </source>
</evidence>
<dbReference type="Proteomes" id="UP000321046">
    <property type="component" value="Unassembled WGS sequence"/>
</dbReference>
<dbReference type="Pfam" id="PF13180">
    <property type="entry name" value="PDZ_2"/>
    <property type="match status" value="2"/>
</dbReference>
<dbReference type="AlphaFoldDB" id="A0A5C6XC16"/>
<keyword evidence="2" id="KW-0645">Protease</keyword>